<accession>A0A1R1X153</accession>
<evidence type="ECO:0000259" key="2">
    <source>
        <dbReference type="PROSITE" id="PS50878"/>
    </source>
</evidence>
<keyword evidence="3" id="KW-0548">Nucleotidyltransferase</keyword>
<dbReference type="Proteomes" id="UP000187429">
    <property type="component" value="Unassembled WGS sequence"/>
</dbReference>
<dbReference type="GO" id="GO:0003964">
    <property type="term" value="F:RNA-directed DNA polymerase activity"/>
    <property type="evidence" value="ECO:0007669"/>
    <property type="project" value="UniProtKB-KW"/>
</dbReference>
<evidence type="ECO:0000313" key="3">
    <source>
        <dbReference type="EMBL" id="OMJ08365.1"/>
    </source>
</evidence>
<name>A0A1R1X153_9FUNG</name>
<protein>
    <submittedName>
        <fullName evidence="3">LINE-1 reverse transcriptase-like protein</fullName>
    </submittedName>
</protein>
<gene>
    <name evidence="3" type="ORF">AYI69_g11095</name>
</gene>
<dbReference type="InterPro" id="IPR043502">
    <property type="entry name" value="DNA/RNA_pol_sf"/>
</dbReference>
<dbReference type="EMBL" id="LSSM01007413">
    <property type="protein sequence ID" value="OMJ08365.1"/>
    <property type="molecule type" value="Genomic_DNA"/>
</dbReference>
<dbReference type="Pfam" id="PF00078">
    <property type="entry name" value="RVT_1"/>
    <property type="match status" value="1"/>
</dbReference>
<keyword evidence="3" id="KW-0695">RNA-directed DNA polymerase</keyword>
<sequence length="331" mass="37500">MKSISGNFQKNTIKSQKTENNLSKKNQIDIWSDHFESLAKTQKIRNTTRIAELEPKLRNVDYYMECDMVPTWNELTTALKHTPIRKSAGIDKIPSEVWKLVQSENAPESPLARLIYEMVQKAWKGGSISAVNNTSIVIPIPKKGDLSNPNNYRGISLIPTLLKLISKIIAIKLSEMDCKHGILVKEQAGFRNREECVAQATSLYEIVKRRKLESKSTFVAFIDFEKAYDKVPHDLLALKLKQNKIGGKLLKVIQNLYMNPYMAVRYGSETSKSFKYGCGVRQGCPMSPILFDIYINDIFKRMKGVTVPGISKTIPGLLFADDAEMKSNLNY</sequence>
<evidence type="ECO:0000313" key="4">
    <source>
        <dbReference type="Proteomes" id="UP000187429"/>
    </source>
</evidence>
<dbReference type="AlphaFoldDB" id="A0A1R1X153"/>
<reference evidence="4" key="1">
    <citation type="submission" date="2017-01" db="EMBL/GenBank/DDBJ databases">
        <authorList>
            <person name="Wang Y."/>
            <person name="White M."/>
            <person name="Kvist S."/>
            <person name="Moncalvo J.-M."/>
        </authorList>
    </citation>
    <scope>NUCLEOTIDE SEQUENCE [LARGE SCALE GENOMIC DNA]</scope>
    <source>
        <strain evidence="4">ID-206-W2</strain>
    </source>
</reference>
<dbReference type="CDD" id="cd01650">
    <property type="entry name" value="RT_nLTR_like"/>
    <property type="match status" value="1"/>
</dbReference>
<dbReference type="PROSITE" id="PS50878">
    <property type="entry name" value="RT_POL"/>
    <property type="match status" value="1"/>
</dbReference>
<organism evidence="3 4">
    <name type="scientific">Smittium culicis</name>
    <dbReference type="NCBI Taxonomy" id="133412"/>
    <lineage>
        <taxon>Eukaryota</taxon>
        <taxon>Fungi</taxon>
        <taxon>Fungi incertae sedis</taxon>
        <taxon>Zoopagomycota</taxon>
        <taxon>Kickxellomycotina</taxon>
        <taxon>Harpellomycetes</taxon>
        <taxon>Harpellales</taxon>
        <taxon>Legeriomycetaceae</taxon>
        <taxon>Smittium</taxon>
    </lineage>
</organism>
<feature type="region of interest" description="Disordered" evidence="1">
    <location>
        <begin position="1"/>
        <end position="20"/>
    </location>
</feature>
<proteinExistence type="predicted"/>
<dbReference type="PANTHER" id="PTHR19446">
    <property type="entry name" value="REVERSE TRANSCRIPTASES"/>
    <property type="match status" value="1"/>
</dbReference>
<dbReference type="OrthoDB" id="2207231at2759"/>
<comment type="caution">
    <text evidence="3">The sequence shown here is derived from an EMBL/GenBank/DDBJ whole genome shotgun (WGS) entry which is preliminary data.</text>
</comment>
<dbReference type="InterPro" id="IPR000477">
    <property type="entry name" value="RT_dom"/>
</dbReference>
<evidence type="ECO:0000256" key="1">
    <source>
        <dbReference type="SAM" id="MobiDB-lite"/>
    </source>
</evidence>
<keyword evidence="3" id="KW-0808">Transferase</keyword>
<feature type="domain" description="Reverse transcriptase" evidence="2">
    <location>
        <begin position="121"/>
        <end position="331"/>
    </location>
</feature>
<dbReference type="SUPFAM" id="SSF56672">
    <property type="entry name" value="DNA/RNA polymerases"/>
    <property type="match status" value="1"/>
</dbReference>
<keyword evidence="4" id="KW-1185">Reference proteome</keyword>